<reference evidence="2 3" key="1">
    <citation type="submission" date="2013-07" db="EMBL/GenBank/DDBJ databases">
        <title>Comparative Genomic and Metabolomic Analysis of Twelve Strains of Pseudoalteromonas luteoviolacea.</title>
        <authorList>
            <person name="Vynne N.G."/>
            <person name="Mansson M."/>
            <person name="Gram L."/>
        </authorList>
    </citation>
    <scope>NUCLEOTIDE SEQUENCE [LARGE SCALE GENOMIC DNA]</scope>
    <source>
        <strain evidence="2 3">NCIMB 1942</strain>
    </source>
</reference>
<dbReference type="RefSeq" id="WP_231100782.1">
    <property type="nucleotide sequence ID" value="NZ_AUXT01000046.1"/>
</dbReference>
<dbReference type="Pfam" id="PF17676">
    <property type="entry name" value="Peptidase_S66C"/>
    <property type="match status" value="1"/>
</dbReference>
<dbReference type="PATRIC" id="fig|1365253.3.peg.824"/>
<organism evidence="2 3">
    <name type="scientific">Pseudoalteromonas luteoviolacea NCIMB 1942</name>
    <dbReference type="NCBI Taxonomy" id="1365253"/>
    <lineage>
        <taxon>Bacteria</taxon>
        <taxon>Pseudomonadati</taxon>
        <taxon>Pseudomonadota</taxon>
        <taxon>Gammaproteobacteria</taxon>
        <taxon>Alteromonadales</taxon>
        <taxon>Pseudoalteromonadaceae</taxon>
        <taxon>Pseudoalteromonas</taxon>
    </lineage>
</organism>
<dbReference type="InterPro" id="IPR027461">
    <property type="entry name" value="Carboxypeptidase_A_C_sf"/>
</dbReference>
<name>A0A167GLQ7_9GAMM</name>
<dbReference type="Gene3D" id="3.50.30.60">
    <property type="entry name" value="LD-carboxypeptidase A C-terminal domain-like"/>
    <property type="match status" value="1"/>
</dbReference>
<feature type="domain" description="LD-carboxypeptidase C-terminal" evidence="1">
    <location>
        <begin position="2"/>
        <end position="59"/>
    </location>
</feature>
<proteinExistence type="predicted"/>
<gene>
    <name evidence="2" type="ORF">N482_04815</name>
</gene>
<dbReference type="AlphaFoldDB" id="A0A167GLQ7"/>
<evidence type="ECO:0000259" key="1">
    <source>
        <dbReference type="Pfam" id="PF17676"/>
    </source>
</evidence>
<dbReference type="SUPFAM" id="SSF141986">
    <property type="entry name" value="LD-carboxypeptidase A C-terminal domain-like"/>
    <property type="match status" value="1"/>
</dbReference>
<comment type="caution">
    <text evidence="2">The sequence shown here is derived from an EMBL/GenBank/DDBJ whole genome shotgun (WGS) entry which is preliminary data.</text>
</comment>
<evidence type="ECO:0000313" key="3">
    <source>
        <dbReference type="Proteomes" id="UP000076587"/>
    </source>
</evidence>
<dbReference type="InterPro" id="IPR040921">
    <property type="entry name" value="Peptidase_S66C"/>
</dbReference>
<accession>A0A167GLQ7</accession>
<sequence>MLFGRARDYSDDEKAELDEVILSVLKYELGCNELTVVSNLDFGHTDPQLIMPQGVKIEIDSQAQQIRFLESPFNLG</sequence>
<evidence type="ECO:0000313" key="2">
    <source>
        <dbReference type="EMBL" id="KZN55799.1"/>
    </source>
</evidence>
<dbReference type="EMBL" id="AUXT01000046">
    <property type="protein sequence ID" value="KZN55799.1"/>
    <property type="molecule type" value="Genomic_DNA"/>
</dbReference>
<protein>
    <recommendedName>
        <fullName evidence="1">LD-carboxypeptidase C-terminal domain-containing protein</fullName>
    </recommendedName>
</protein>
<dbReference type="Proteomes" id="UP000076587">
    <property type="component" value="Unassembled WGS sequence"/>
</dbReference>